<gene>
    <name evidence="1" type="ORF">V9T40_014125</name>
</gene>
<keyword evidence="2" id="KW-1185">Reference proteome</keyword>
<dbReference type="AlphaFoldDB" id="A0AAN9TQC1"/>
<evidence type="ECO:0000313" key="1">
    <source>
        <dbReference type="EMBL" id="KAK7582680.1"/>
    </source>
</evidence>
<name>A0AAN9TQC1_9HEMI</name>
<accession>A0AAN9TQC1</accession>
<protein>
    <submittedName>
        <fullName evidence="1">Uncharacterized protein</fullName>
    </submittedName>
</protein>
<organism evidence="1 2">
    <name type="scientific">Parthenolecanium corni</name>
    <dbReference type="NCBI Taxonomy" id="536013"/>
    <lineage>
        <taxon>Eukaryota</taxon>
        <taxon>Metazoa</taxon>
        <taxon>Ecdysozoa</taxon>
        <taxon>Arthropoda</taxon>
        <taxon>Hexapoda</taxon>
        <taxon>Insecta</taxon>
        <taxon>Pterygota</taxon>
        <taxon>Neoptera</taxon>
        <taxon>Paraneoptera</taxon>
        <taxon>Hemiptera</taxon>
        <taxon>Sternorrhyncha</taxon>
        <taxon>Coccoidea</taxon>
        <taxon>Coccidae</taxon>
        <taxon>Parthenolecanium</taxon>
    </lineage>
</organism>
<evidence type="ECO:0000313" key="2">
    <source>
        <dbReference type="Proteomes" id="UP001367676"/>
    </source>
</evidence>
<dbReference type="Proteomes" id="UP001367676">
    <property type="component" value="Unassembled WGS sequence"/>
</dbReference>
<proteinExistence type="predicted"/>
<comment type="caution">
    <text evidence="1">The sequence shown here is derived from an EMBL/GenBank/DDBJ whole genome shotgun (WGS) entry which is preliminary data.</text>
</comment>
<reference evidence="1 2" key="1">
    <citation type="submission" date="2024-03" db="EMBL/GenBank/DDBJ databases">
        <title>Adaptation during the transition from Ophiocordyceps entomopathogen to insect associate is accompanied by gene loss and intensified selection.</title>
        <authorList>
            <person name="Ward C.M."/>
            <person name="Onetto C.A."/>
            <person name="Borneman A.R."/>
        </authorList>
    </citation>
    <scope>NUCLEOTIDE SEQUENCE [LARGE SCALE GENOMIC DNA]</scope>
    <source>
        <strain evidence="1">AWRI1</strain>
        <tissue evidence="1">Single Adult Female</tissue>
    </source>
</reference>
<sequence>MSLLPSTRQCYLFTDIRAPSNSNQYVASKEDAIIQVCTRHQLDKDRTHEKALCTSYLQQHLHSGTQCAGTQVIHSFIHSTLVSPVNFNLDP</sequence>
<dbReference type="EMBL" id="JBBCAQ010000033">
    <property type="protein sequence ID" value="KAK7582680.1"/>
    <property type="molecule type" value="Genomic_DNA"/>
</dbReference>